<accession>A0ABS2M2R3</accession>
<organism evidence="5 6">
    <name type="scientific">Micromonospora luteifusca</name>
    <dbReference type="NCBI Taxonomy" id="709860"/>
    <lineage>
        <taxon>Bacteria</taxon>
        <taxon>Bacillati</taxon>
        <taxon>Actinomycetota</taxon>
        <taxon>Actinomycetes</taxon>
        <taxon>Micromonosporales</taxon>
        <taxon>Micromonosporaceae</taxon>
        <taxon>Micromonospora</taxon>
    </lineage>
</organism>
<dbReference type="EMBL" id="JAFBBP010000001">
    <property type="protein sequence ID" value="MBM7494179.1"/>
    <property type="molecule type" value="Genomic_DNA"/>
</dbReference>
<reference evidence="5 6" key="1">
    <citation type="submission" date="2021-01" db="EMBL/GenBank/DDBJ databases">
        <title>Sequencing the genomes of 1000 actinobacteria strains.</title>
        <authorList>
            <person name="Klenk H.-P."/>
        </authorList>
    </citation>
    <scope>NUCLEOTIDE SEQUENCE [LARGE SCALE GENOMIC DNA]</scope>
    <source>
        <strain evidence="5 6">DSM 100204</strain>
    </source>
</reference>
<dbReference type="Gene3D" id="3.40.47.10">
    <property type="match status" value="2"/>
</dbReference>
<dbReference type="Pfam" id="PF00109">
    <property type="entry name" value="ketoacyl-synt"/>
    <property type="match status" value="1"/>
</dbReference>
<dbReference type="Proteomes" id="UP000764837">
    <property type="component" value="Unassembled WGS sequence"/>
</dbReference>
<evidence type="ECO:0000313" key="6">
    <source>
        <dbReference type="Proteomes" id="UP000764837"/>
    </source>
</evidence>
<dbReference type="PROSITE" id="PS52004">
    <property type="entry name" value="KS3_2"/>
    <property type="match status" value="1"/>
</dbReference>
<evidence type="ECO:0000256" key="3">
    <source>
        <dbReference type="RuleBase" id="RU003694"/>
    </source>
</evidence>
<dbReference type="InterPro" id="IPR014031">
    <property type="entry name" value="Ketoacyl_synth_C"/>
</dbReference>
<comment type="similarity">
    <text evidence="1 3">Belongs to the thiolase-like superfamily. Beta-ketoacyl-ACP synthases family.</text>
</comment>
<dbReference type="SMART" id="SM00825">
    <property type="entry name" value="PKS_KS"/>
    <property type="match status" value="1"/>
</dbReference>
<gene>
    <name evidence="5" type="ORF">JOD64_005401</name>
</gene>
<dbReference type="Pfam" id="PF02801">
    <property type="entry name" value="Ketoacyl-synt_C"/>
    <property type="match status" value="1"/>
</dbReference>
<sequence>MTPGAAITAMAAISAFGPDQTAFADGLRRGRTAIVDQGGQPGPRYRARLAWKDLPTTLDAITALPDDLRRVASRIARRTPRAVQAGLAVAVQAWVSAGLHLRPTAPDRIGVVVTAGDLDGQYAQHVHALHTANPARVPPTFALHSVSTSQIGIISHALGITGPGFTVGLASAAGNAAVIAAARLIATDEVDVCLVVGALAEPSLLELTALANLGALAWEGRSVPFDTARCGFVVGEATGCLVLESTRNAQRREAPMLAVLAGYGHVLDANSLPNPAVSGEVAAMRAALRRAGLRPAQIDYVNTHGTGSLVGDHTEVEALRQVFGDVPGQRPWLNSTKSLTGHCIGAAGVIEAIATVEQMAQGYVHANAGLTDPLPTAGRFTGPAPEPASIRAALSNGFAFGGVNTCLAFVAHP</sequence>
<dbReference type="RefSeq" id="WP_204944791.1">
    <property type="nucleotide sequence ID" value="NZ_JAFBBP010000001.1"/>
</dbReference>
<dbReference type="PANTHER" id="PTHR11712">
    <property type="entry name" value="POLYKETIDE SYNTHASE-RELATED"/>
    <property type="match status" value="1"/>
</dbReference>
<name>A0ABS2M2R3_9ACTN</name>
<dbReference type="SUPFAM" id="SSF53901">
    <property type="entry name" value="Thiolase-like"/>
    <property type="match status" value="2"/>
</dbReference>
<dbReference type="InterPro" id="IPR016039">
    <property type="entry name" value="Thiolase-like"/>
</dbReference>
<proteinExistence type="inferred from homology"/>
<evidence type="ECO:0000259" key="4">
    <source>
        <dbReference type="PROSITE" id="PS52004"/>
    </source>
</evidence>
<dbReference type="InterPro" id="IPR000794">
    <property type="entry name" value="Beta-ketoacyl_synthase"/>
</dbReference>
<keyword evidence="2 3" id="KW-0808">Transferase</keyword>
<keyword evidence="6" id="KW-1185">Reference proteome</keyword>
<feature type="domain" description="Ketosynthase family 3 (KS3)" evidence="4">
    <location>
        <begin position="2"/>
        <end position="411"/>
    </location>
</feature>
<evidence type="ECO:0000256" key="2">
    <source>
        <dbReference type="ARBA" id="ARBA00022679"/>
    </source>
</evidence>
<dbReference type="InterPro" id="IPR014030">
    <property type="entry name" value="Ketoacyl_synth_N"/>
</dbReference>
<evidence type="ECO:0000313" key="5">
    <source>
        <dbReference type="EMBL" id="MBM7494179.1"/>
    </source>
</evidence>
<comment type="caution">
    <text evidence="5">The sequence shown here is derived from an EMBL/GenBank/DDBJ whole genome shotgun (WGS) entry which is preliminary data.</text>
</comment>
<dbReference type="InterPro" id="IPR020841">
    <property type="entry name" value="PKS_Beta-ketoAc_synthase_dom"/>
</dbReference>
<dbReference type="CDD" id="cd00834">
    <property type="entry name" value="KAS_I_II"/>
    <property type="match status" value="1"/>
</dbReference>
<evidence type="ECO:0000256" key="1">
    <source>
        <dbReference type="ARBA" id="ARBA00008467"/>
    </source>
</evidence>
<protein>
    <submittedName>
        <fullName evidence="5">Malonyl-ACP decarboxylase</fullName>
    </submittedName>
</protein>
<dbReference type="PANTHER" id="PTHR11712:SF336">
    <property type="entry name" value="3-OXOACYL-[ACYL-CARRIER-PROTEIN] SYNTHASE, MITOCHONDRIAL"/>
    <property type="match status" value="1"/>
</dbReference>